<keyword evidence="6" id="KW-0998">Cell outer membrane</keyword>
<dbReference type="Pfam" id="PF07715">
    <property type="entry name" value="Plug"/>
    <property type="match status" value="1"/>
</dbReference>
<sequence length="855" mass="96743">MKYNTIFFAFFFLFIIPHATAQKKQKIVIEVVEQPLNRIFLSLRDVYGFRFAYDEDYISKFSISLSGEFDSKEDAIRHLINGLPLKYEKSGDVFMIIPDRGLKKDSVSFPEIEGQILEANTYEPLPYSNITINGQPLASDQKGHFSFIASTDTSFALQISHLGYYLYDTVLFNSVNRQFFLNPSVQEIGQVLVKRYQVEKSALVGDEPGKMKLNHVIASYLPGYGDNSVYAILRLMPGILASGEQSSDLLIWGSYEGQSRVQFDGFTLFGLKNFNDNIGAVNPLMVKNIEIYKGGYEAKNGGRVGALLNILGINGQVAKPAITFCINNSTVNSLVEIPFLKKSSIVAAFRKTYYELYDPAKLNILGPARRYRMDSGGQSNMNNSNSGMRNTQIGLSALPEYNFMDANLKYTYRGDNGELFYLSLYGGGDNFLYDVRGDYLNVNLIRQEKEGNRQNGASAYWGKTWGKGVSGNFTIAYSNLNNSTSEENRFVNLRTQKEQIKKLIKVENDVSEYSFRSENSIPLLNGHSLDVGFGYVLNNIKLERKSFADYLINMDFRSERAYAYLQDYLPVGGIVELKTGLRIDYSASLSRFYAEPRISVSVKAGENWKLNTAWGVYNQFIAKTAIVDSVDNYAYFWTAANNDNIPVLKSRHLVGGLTYDNNNFTVSIEGYHKTVDGLTRYVSGTKRIRNGYYSGDGRSYGIDLFIKKSFKGNMAWLAYSLSRSEERFPFNRGRGYRPALHDQRHELKLAGILNIKSFYLSANYVFGSGFEKTTATLDDGSADLPIYSRFDAAVVYRFAPKKFKMEAGVSVLNVFNHENIKYSNLKRVQTRDRSFINVYSEAVPFSPMLFLKMKL</sequence>
<organism evidence="8">
    <name type="scientific">hydrothermal vent metagenome</name>
    <dbReference type="NCBI Taxonomy" id="652676"/>
    <lineage>
        <taxon>unclassified sequences</taxon>
        <taxon>metagenomes</taxon>
        <taxon>ecological metagenomes</taxon>
    </lineage>
</organism>
<dbReference type="AlphaFoldDB" id="A0A3B0T3W7"/>
<name>A0A3B0T3W7_9ZZZZ</name>
<reference evidence="8" key="1">
    <citation type="submission" date="2018-06" db="EMBL/GenBank/DDBJ databases">
        <authorList>
            <person name="Zhirakovskaya E."/>
        </authorList>
    </citation>
    <scope>NUCLEOTIDE SEQUENCE</scope>
</reference>
<keyword evidence="4" id="KW-0732">Signal</keyword>
<protein>
    <recommendedName>
        <fullName evidence="7">TonB-dependent receptor plug domain-containing protein</fullName>
    </recommendedName>
</protein>
<dbReference type="PANTHER" id="PTHR30069:SF29">
    <property type="entry name" value="HEMOGLOBIN AND HEMOGLOBIN-HAPTOGLOBIN-BINDING PROTEIN 1-RELATED"/>
    <property type="match status" value="1"/>
</dbReference>
<dbReference type="Gene3D" id="2.40.170.20">
    <property type="entry name" value="TonB-dependent receptor, beta-barrel domain"/>
    <property type="match status" value="1"/>
</dbReference>
<evidence type="ECO:0000256" key="5">
    <source>
        <dbReference type="ARBA" id="ARBA00023136"/>
    </source>
</evidence>
<dbReference type="InterPro" id="IPR039426">
    <property type="entry name" value="TonB-dep_rcpt-like"/>
</dbReference>
<dbReference type="GO" id="GO:0015344">
    <property type="term" value="F:siderophore uptake transmembrane transporter activity"/>
    <property type="evidence" value="ECO:0007669"/>
    <property type="project" value="TreeGrafter"/>
</dbReference>
<evidence type="ECO:0000256" key="4">
    <source>
        <dbReference type="ARBA" id="ARBA00022729"/>
    </source>
</evidence>
<keyword evidence="5" id="KW-0472">Membrane</keyword>
<evidence type="ECO:0000256" key="1">
    <source>
        <dbReference type="ARBA" id="ARBA00004571"/>
    </source>
</evidence>
<dbReference type="GO" id="GO:0044718">
    <property type="term" value="P:siderophore transmembrane transport"/>
    <property type="evidence" value="ECO:0007669"/>
    <property type="project" value="TreeGrafter"/>
</dbReference>
<evidence type="ECO:0000256" key="3">
    <source>
        <dbReference type="ARBA" id="ARBA00022692"/>
    </source>
</evidence>
<comment type="subcellular location">
    <subcellularLocation>
        <location evidence="1">Cell outer membrane</location>
        <topology evidence="1">Multi-pass membrane protein</topology>
    </subcellularLocation>
</comment>
<feature type="domain" description="TonB-dependent receptor plug" evidence="7">
    <location>
        <begin position="225"/>
        <end position="303"/>
    </location>
</feature>
<dbReference type="EMBL" id="UOEP01000018">
    <property type="protein sequence ID" value="VAW13035.1"/>
    <property type="molecule type" value="Genomic_DNA"/>
</dbReference>
<proteinExistence type="predicted"/>
<dbReference type="PANTHER" id="PTHR30069">
    <property type="entry name" value="TONB-DEPENDENT OUTER MEMBRANE RECEPTOR"/>
    <property type="match status" value="1"/>
</dbReference>
<dbReference type="SUPFAM" id="SSF56935">
    <property type="entry name" value="Porins"/>
    <property type="match status" value="1"/>
</dbReference>
<keyword evidence="2" id="KW-0813">Transport</keyword>
<evidence type="ECO:0000259" key="7">
    <source>
        <dbReference type="Pfam" id="PF07715"/>
    </source>
</evidence>
<gene>
    <name evidence="8" type="ORF">MNBD_BACTEROID01-1772</name>
</gene>
<dbReference type="GO" id="GO:0009279">
    <property type="term" value="C:cell outer membrane"/>
    <property type="evidence" value="ECO:0007669"/>
    <property type="project" value="UniProtKB-SubCell"/>
</dbReference>
<dbReference type="InterPro" id="IPR012910">
    <property type="entry name" value="Plug_dom"/>
</dbReference>
<evidence type="ECO:0000256" key="2">
    <source>
        <dbReference type="ARBA" id="ARBA00022448"/>
    </source>
</evidence>
<evidence type="ECO:0000313" key="8">
    <source>
        <dbReference type="EMBL" id="VAW13035.1"/>
    </source>
</evidence>
<evidence type="ECO:0000256" key="6">
    <source>
        <dbReference type="ARBA" id="ARBA00023237"/>
    </source>
</evidence>
<keyword evidence="3" id="KW-0812">Transmembrane</keyword>
<dbReference type="InterPro" id="IPR036942">
    <property type="entry name" value="Beta-barrel_TonB_sf"/>
</dbReference>
<accession>A0A3B0T3W7</accession>